<evidence type="ECO:0000313" key="6">
    <source>
        <dbReference type="EMBL" id="QQK79151.1"/>
    </source>
</evidence>
<evidence type="ECO:0000313" key="7">
    <source>
        <dbReference type="Proteomes" id="UP000595349"/>
    </source>
</evidence>
<dbReference type="GO" id="GO:0003677">
    <property type="term" value="F:DNA binding"/>
    <property type="evidence" value="ECO:0007669"/>
    <property type="project" value="UniProtKB-UniRule"/>
</dbReference>
<dbReference type="KEGG" id="scib:HUG20_04015"/>
<dbReference type="InterPro" id="IPR009057">
    <property type="entry name" value="Homeodomain-like_sf"/>
</dbReference>
<keyword evidence="3" id="KW-0804">Transcription</keyword>
<evidence type="ECO:0000256" key="4">
    <source>
        <dbReference type="PROSITE-ProRule" id="PRU00335"/>
    </source>
</evidence>
<proteinExistence type="predicted"/>
<dbReference type="PROSITE" id="PS50977">
    <property type="entry name" value="HTH_TETR_2"/>
    <property type="match status" value="1"/>
</dbReference>
<accession>A0A7T6ZA11</accession>
<dbReference type="SUPFAM" id="SSF46689">
    <property type="entry name" value="Homeodomain-like"/>
    <property type="match status" value="1"/>
</dbReference>
<protein>
    <submittedName>
        <fullName evidence="6">TetR/AcrR family transcriptional regulator</fullName>
    </submittedName>
</protein>
<dbReference type="PROSITE" id="PS01081">
    <property type="entry name" value="HTH_TETR_1"/>
    <property type="match status" value="1"/>
</dbReference>
<sequence length="196" mass="22609">MATNTREKIIRAALSSFATRGYEGTTLAQISGMVGIQKPSLYNHFPGKATLFLTVAEKVLSEMLEVMTDSWEKHKDEKIEKRLYLVLKESTSFIIREHEGMIYRRLLLFPPTGLEKELQTLVQHGDQTIDQLLQVIYDRAECEEALHHLPFAMFRASFYCLMDGLFMESIIYGGEEFRVRFEGSWSVFWRGISVGQ</sequence>
<evidence type="ECO:0000256" key="1">
    <source>
        <dbReference type="ARBA" id="ARBA00023015"/>
    </source>
</evidence>
<dbReference type="Proteomes" id="UP000595349">
    <property type="component" value="Chromosome"/>
</dbReference>
<dbReference type="PANTHER" id="PTHR47506">
    <property type="entry name" value="TRANSCRIPTIONAL REGULATORY PROTEIN"/>
    <property type="match status" value="1"/>
</dbReference>
<dbReference type="RefSeq" id="WP_200088362.1">
    <property type="nucleotide sequence ID" value="NZ_CP054706.1"/>
</dbReference>
<dbReference type="PANTHER" id="PTHR47506:SF1">
    <property type="entry name" value="HTH-TYPE TRANSCRIPTIONAL REGULATOR YJDC"/>
    <property type="match status" value="1"/>
</dbReference>
<dbReference type="EMBL" id="CP054706">
    <property type="protein sequence ID" value="QQK79151.1"/>
    <property type="molecule type" value="Genomic_DNA"/>
</dbReference>
<keyword evidence="2 4" id="KW-0238">DNA-binding</keyword>
<keyword evidence="7" id="KW-1185">Reference proteome</keyword>
<dbReference type="InterPro" id="IPR023772">
    <property type="entry name" value="DNA-bd_HTH_TetR-type_CS"/>
</dbReference>
<dbReference type="Gene3D" id="1.10.357.10">
    <property type="entry name" value="Tetracycline Repressor, domain 2"/>
    <property type="match status" value="1"/>
</dbReference>
<reference evidence="6 7" key="1">
    <citation type="submission" date="2020-06" db="EMBL/GenBank/DDBJ databases">
        <title>Genomic analysis of Salicibibacter sp. NKC21-4.</title>
        <authorList>
            <person name="Oh Y.J."/>
        </authorList>
    </citation>
    <scope>NUCLEOTIDE SEQUENCE [LARGE SCALE GENOMIC DNA]</scope>
    <source>
        <strain evidence="6 7">NKC21-4</strain>
    </source>
</reference>
<dbReference type="AlphaFoldDB" id="A0A7T6ZA11"/>
<evidence type="ECO:0000259" key="5">
    <source>
        <dbReference type="PROSITE" id="PS50977"/>
    </source>
</evidence>
<keyword evidence="1" id="KW-0805">Transcription regulation</keyword>
<organism evidence="6 7">
    <name type="scientific">Salicibibacter cibi</name>
    <dbReference type="NCBI Taxonomy" id="2743001"/>
    <lineage>
        <taxon>Bacteria</taxon>
        <taxon>Bacillati</taxon>
        <taxon>Bacillota</taxon>
        <taxon>Bacilli</taxon>
        <taxon>Bacillales</taxon>
        <taxon>Bacillaceae</taxon>
        <taxon>Salicibibacter</taxon>
    </lineage>
</organism>
<evidence type="ECO:0000256" key="3">
    <source>
        <dbReference type="ARBA" id="ARBA00023163"/>
    </source>
</evidence>
<dbReference type="Pfam" id="PF00440">
    <property type="entry name" value="TetR_N"/>
    <property type="match status" value="1"/>
</dbReference>
<evidence type="ECO:0000256" key="2">
    <source>
        <dbReference type="ARBA" id="ARBA00023125"/>
    </source>
</evidence>
<feature type="domain" description="HTH tetR-type" evidence="5">
    <location>
        <begin position="3"/>
        <end position="63"/>
    </location>
</feature>
<dbReference type="Gene3D" id="1.10.10.60">
    <property type="entry name" value="Homeodomain-like"/>
    <property type="match status" value="1"/>
</dbReference>
<gene>
    <name evidence="6" type="ORF">HUG20_04015</name>
</gene>
<feature type="DNA-binding region" description="H-T-H motif" evidence="4">
    <location>
        <begin position="26"/>
        <end position="45"/>
    </location>
</feature>
<dbReference type="PRINTS" id="PR00455">
    <property type="entry name" value="HTHTETR"/>
</dbReference>
<dbReference type="InterPro" id="IPR001647">
    <property type="entry name" value="HTH_TetR"/>
</dbReference>
<name>A0A7T6ZA11_9BACI</name>